<feature type="region of interest" description="Disordered" evidence="1">
    <location>
        <begin position="877"/>
        <end position="901"/>
    </location>
</feature>
<organism evidence="3 4">
    <name type="scientific">Paramarasmius palmivorus</name>
    <dbReference type="NCBI Taxonomy" id="297713"/>
    <lineage>
        <taxon>Eukaryota</taxon>
        <taxon>Fungi</taxon>
        <taxon>Dikarya</taxon>
        <taxon>Basidiomycota</taxon>
        <taxon>Agaricomycotina</taxon>
        <taxon>Agaricomycetes</taxon>
        <taxon>Agaricomycetidae</taxon>
        <taxon>Agaricales</taxon>
        <taxon>Marasmiineae</taxon>
        <taxon>Marasmiaceae</taxon>
        <taxon>Paramarasmius</taxon>
    </lineage>
</organism>
<dbReference type="AlphaFoldDB" id="A0AAW0AUA6"/>
<dbReference type="EMBL" id="JAYKXP010000282">
    <property type="protein sequence ID" value="KAK7016446.1"/>
    <property type="molecule type" value="Genomic_DNA"/>
</dbReference>
<evidence type="ECO:0000259" key="2">
    <source>
        <dbReference type="Pfam" id="PF18803"/>
    </source>
</evidence>
<accession>A0AAW0AUA6</accession>
<dbReference type="PANTHER" id="PTHR33104">
    <property type="entry name" value="SI:DKEY-29D5.2"/>
    <property type="match status" value="1"/>
</dbReference>
<gene>
    <name evidence="3" type="ORF">VNI00_018883</name>
</gene>
<sequence>MRRRRQKQKTFHDRVPLTDDFEVVPSREGFLSSTGHSDFSQRSPAKGRSGWTRGTHWELPVGEEADDEGISDDRISIQMDSEMSDAVSEAESAALEEHVNVWVDEEHSQYEPMDPIPETGLKGKGKKRKRKSWAAEWDGEQFQKTSLKAIGHTVQLNHMGRDCIKPVSCHSKLRILHTNGIHHISLLFCGCSKKIPQYQQLLRRGLYPATVTEGRIMTWATFTLLRTIHMQSFTTKASTHDFYRALEKLTDNTRLDLPKSRYRLLLCIIRQWRHLKMLMWSGLGHNNEFSPGPVQAGKKSLRKGLEGAEAAGETLQQVQRVEEGFEGSLVIKCPTCPHPGINLPDGWELEARSFLYRLCVCIDGNFRLKEQLVSSHSRDPALNDGMGYFVRRVPYEKWTLSKGDEDVINTCVPLAALAKQNTKFSKGLRYTGVVGVACGRSEMFLRLANLHKGERYSSSDYVFAKALVDFLRLLHLLVIYDVACQWFVNLLARLKLLAVHMRVEQPTLKMVPGIGKLHEPGHKQKNHEQYSLNYIPGAGNIDGEVMERIWGEHNNLGNATKTMGPGSREDYIDATAGDWNWQKYVGIGLMLTRRYWEAVKDRAKHVSEHAGLTANLDKEMVERWEQMCVAWENAPTPKSDVMNPFAISEEFISTNKALEELAWEEEARMRAGGVQYHAIDAAGFLVLALEIKDTQYKLRQKTESQQRSPTAKQSRKRADELRAYEELCPIYMPGLVRYLEKTGATEDSSELLPENVTIWLPSDIPVEHLPAVCVEKLAGMEARIQFARCHDALHGLRHALRVKTCMMLFKNVNIRGQRDSHRTWDTINRVVAKIQRYASNYRSSRRAYHHHMGPGDWENTLRVLNNEDIHSYRDHATVRQGPGQRGTNEEYEGEEDDMESPLTVTEPGLITAQSLIAIDRTEWDHRTVHGTGETRKGYSWIWYAGRKIDVRDGADERDNEILRSEWCKSRARANRMTEEVLMLREEMRRGLAYLEWAAKEWDSHAAMAYGSSMDS</sequence>
<protein>
    <recommendedName>
        <fullName evidence="2">CxC2-like cysteine cluster KDZ transposase-associated domain-containing protein</fullName>
    </recommendedName>
</protein>
<dbReference type="InterPro" id="IPR040521">
    <property type="entry name" value="KDZ"/>
</dbReference>
<dbReference type="Pfam" id="PF18803">
    <property type="entry name" value="CxC2"/>
    <property type="match status" value="1"/>
</dbReference>
<reference evidence="3 4" key="1">
    <citation type="submission" date="2024-01" db="EMBL/GenBank/DDBJ databases">
        <title>A draft genome for a cacao thread blight-causing isolate of Paramarasmius palmivorus.</title>
        <authorList>
            <person name="Baruah I.K."/>
            <person name="Bukari Y."/>
            <person name="Amoako-Attah I."/>
            <person name="Meinhardt L.W."/>
            <person name="Bailey B.A."/>
            <person name="Cohen S.P."/>
        </authorList>
    </citation>
    <scope>NUCLEOTIDE SEQUENCE [LARGE SCALE GENOMIC DNA]</scope>
    <source>
        <strain evidence="3 4">GH-12</strain>
    </source>
</reference>
<proteinExistence type="predicted"/>
<dbReference type="InterPro" id="IPR041457">
    <property type="entry name" value="CxC2_KDZ-assoc"/>
</dbReference>
<feature type="compositionally biased region" description="Acidic residues" evidence="1">
    <location>
        <begin position="889"/>
        <end position="899"/>
    </location>
</feature>
<keyword evidence="4" id="KW-1185">Reference proteome</keyword>
<dbReference type="Pfam" id="PF18758">
    <property type="entry name" value="KDZ"/>
    <property type="match status" value="1"/>
</dbReference>
<evidence type="ECO:0000313" key="4">
    <source>
        <dbReference type="Proteomes" id="UP001383192"/>
    </source>
</evidence>
<feature type="compositionally biased region" description="Polar residues" evidence="1">
    <location>
        <begin position="31"/>
        <end position="43"/>
    </location>
</feature>
<feature type="region of interest" description="Disordered" evidence="1">
    <location>
        <begin position="699"/>
        <end position="718"/>
    </location>
</feature>
<dbReference type="PANTHER" id="PTHR33104:SF2">
    <property type="entry name" value="CXC3 LIKE CYSTEINE CLUSTER DOMAIN-CONTAINING PROTEIN"/>
    <property type="match status" value="1"/>
</dbReference>
<feature type="region of interest" description="Disordered" evidence="1">
    <location>
        <begin position="29"/>
        <end position="70"/>
    </location>
</feature>
<feature type="compositionally biased region" description="Acidic residues" evidence="1">
    <location>
        <begin position="61"/>
        <end position="70"/>
    </location>
</feature>
<evidence type="ECO:0000313" key="3">
    <source>
        <dbReference type="EMBL" id="KAK7016446.1"/>
    </source>
</evidence>
<dbReference type="Proteomes" id="UP001383192">
    <property type="component" value="Unassembled WGS sequence"/>
</dbReference>
<feature type="domain" description="CxC2-like cysteine cluster KDZ transposase-associated" evidence="2">
    <location>
        <begin position="147"/>
        <end position="253"/>
    </location>
</feature>
<evidence type="ECO:0000256" key="1">
    <source>
        <dbReference type="SAM" id="MobiDB-lite"/>
    </source>
</evidence>
<feature type="region of interest" description="Disordered" evidence="1">
    <location>
        <begin position="107"/>
        <end position="127"/>
    </location>
</feature>
<comment type="caution">
    <text evidence="3">The sequence shown here is derived from an EMBL/GenBank/DDBJ whole genome shotgun (WGS) entry which is preliminary data.</text>
</comment>
<name>A0AAW0AUA6_9AGAR</name>